<evidence type="ECO:0000259" key="4">
    <source>
        <dbReference type="PROSITE" id="PS50949"/>
    </source>
</evidence>
<dbReference type="Gene3D" id="1.10.10.10">
    <property type="entry name" value="Winged helix-like DNA-binding domain superfamily/Winged helix DNA-binding domain"/>
    <property type="match status" value="1"/>
</dbReference>
<dbReference type="PROSITE" id="PS50949">
    <property type="entry name" value="HTH_GNTR"/>
    <property type="match status" value="1"/>
</dbReference>
<dbReference type="Pfam" id="PF07729">
    <property type="entry name" value="FCD"/>
    <property type="match status" value="1"/>
</dbReference>
<comment type="caution">
    <text evidence="5">The sequence shown here is derived from an EMBL/GenBank/DDBJ whole genome shotgun (WGS) entry which is preliminary data.</text>
</comment>
<dbReference type="Gene3D" id="1.20.120.530">
    <property type="entry name" value="GntR ligand-binding domain-like"/>
    <property type="match status" value="1"/>
</dbReference>
<dbReference type="SMART" id="SM00895">
    <property type="entry name" value="FCD"/>
    <property type="match status" value="1"/>
</dbReference>
<gene>
    <name evidence="5" type="ORF">ACFSX4_09210</name>
</gene>
<dbReference type="EMBL" id="JBHUOQ010000003">
    <property type="protein sequence ID" value="MFD2830640.1"/>
    <property type="molecule type" value="Genomic_DNA"/>
</dbReference>
<keyword evidence="6" id="KW-1185">Reference proteome</keyword>
<evidence type="ECO:0000256" key="3">
    <source>
        <dbReference type="ARBA" id="ARBA00023163"/>
    </source>
</evidence>
<evidence type="ECO:0000256" key="1">
    <source>
        <dbReference type="ARBA" id="ARBA00023015"/>
    </source>
</evidence>
<organism evidence="5 6">
    <name type="scientific">Corticicoccus populi</name>
    <dbReference type="NCBI Taxonomy" id="1812821"/>
    <lineage>
        <taxon>Bacteria</taxon>
        <taxon>Bacillati</taxon>
        <taxon>Bacillota</taxon>
        <taxon>Bacilli</taxon>
        <taxon>Bacillales</taxon>
        <taxon>Staphylococcaceae</taxon>
        <taxon>Corticicoccus</taxon>
    </lineage>
</organism>
<protein>
    <submittedName>
        <fullName evidence="5">FadR/GntR family transcriptional regulator</fullName>
    </submittedName>
</protein>
<reference evidence="6" key="1">
    <citation type="journal article" date="2019" name="Int. J. Syst. Evol. Microbiol.">
        <title>The Global Catalogue of Microorganisms (GCM) 10K type strain sequencing project: providing services to taxonomists for standard genome sequencing and annotation.</title>
        <authorList>
            <consortium name="The Broad Institute Genomics Platform"/>
            <consortium name="The Broad Institute Genome Sequencing Center for Infectious Disease"/>
            <person name="Wu L."/>
            <person name="Ma J."/>
        </authorList>
    </citation>
    <scope>NUCLEOTIDE SEQUENCE [LARGE SCALE GENOMIC DNA]</scope>
    <source>
        <strain evidence="6">KCTC 33575</strain>
    </source>
</reference>
<dbReference type="Pfam" id="PF00392">
    <property type="entry name" value="GntR"/>
    <property type="match status" value="1"/>
</dbReference>
<dbReference type="SUPFAM" id="SSF46785">
    <property type="entry name" value="Winged helix' DNA-binding domain"/>
    <property type="match status" value="1"/>
</dbReference>
<keyword evidence="2" id="KW-0238">DNA-binding</keyword>
<dbReference type="InterPro" id="IPR000524">
    <property type="entry name" value="Tscrpt_reg_HTH_GntR"/>
</dbReference>
<dbReference type="RefSeq" id="WP_377773866.1">
    <property type="nucleotide sequence ID" value="NZ_JBHUOQ010000003.1"/>
</dbReference>
<dbReference type="CDD" id="cd07377">
    <property type="entry name" value="WHTH_GntR"/>
    <property type="match status" value="1"/>
</dbReference>
<feature type="domain" description="HTH gntR-type" evidence="4">
    <location>
        <begin position="7"/>
        <end position="75"/>
    </location>
</feature>
<evidence type="ECO:0000313" key="6">
    <source>
        <dbReference type="Proteomes" id="UP001597519"/>
    </source>
</evidence>
<accession>A0ABW5WW58</accession>
<evidence type="ECO:0000256" key="2">
    <source>
        <dbReference type="ARBA" id="ARBA00023125"/>
    </source>
</evidence>
<name>A0ABW5WW58_9STAP</name>
<sequence length="233" mass="26966">MKPIKKEKLSDLIFTQLEEMIKQGEYGEGEKLPSENELASFFSVSRVPIREAMSRLVSVGYIESIQGKGSYVRRRDAADAFKQFSYGAFTRKDLFDLLEMRTLLEIEAAGFSAVRHTEKDLQAIKKALDDFQEITSNEKTIGMRADYNFHKAIIQSTGNNYMIQTFNNLEELHRNVLEFSLKLNVGKPRKREEVFSEHLKIYEAVKRRDVEASKKAMEQHLSTMRKKLGDDRI</sequence>
<dbReference type="SUPFAM" id="SSF48008">
    <property type="entry name" value="GntR ligand-binding domain-like"/>
    <property type="match status" value="1"/>
</dbReference>
<dbReference type="PANTHER" id="PTHR43537:SF5">
    <property type="entry name" value="UXU OPERON TRANSCRIPTIONAL REGULATOR"/>
    <property type="match status" value="1"/>
</dbReference>
<dbReference type="PANTHER" id="PTHR43537">
    <property type="entry name" value="TRANSCRIPTIONAL REGULATOR, GNTR FAMILY"/>
    <property type="match status" value="1"/>
</dbReference>
<proteinExistence type="predicted"/>
<keyword evidence="1" id="KW-0805">Transcription regulation</keyword>
<dbReference type="PRINTS" id="PR00035">
    <property type="entry name" value="HTHGNTR"/>
</dbReference>
<dbReference type="SMART" id="SM00345">
    <property type="entry name" value="HTH_GNTR"/>
    <property type="match status" value="1"/>
</dbReference>
<keyword evidence="3" id="KW-0804">Transcription</keyword>
<dbReference type="InterPro" id="IPR036388">
    <property type="entry name" value="WH-like_DNA-bd_sf"/>
</dbReference>
<evidence type="ECO:0000313" key="5">
    <source>
        <dbReference type="EMBL" id="MFD2830640.1"/>
    </source>
</evidence>
<dbReference type="InterPro" id="IPR036390">
    <property type="entry name" value="WH_DNA-bd_sf"/>
</dbReference>
<dbReference type="InterPro" id="IPR011711">
    <property type="entry name" value="GntR_C"/>
</dbReference>
<dbReference type="Proteomes" id="UP001597519">
    <property type="component" value="Unassembled WGS sequence"/>
</dbReference>
<dbReference type="InterPro" id="IPR008920">
    <property type="entry name" value="TF_FadR/GntR_C"/>
</dbReference>